<feature type="transmembrane region" description="Helical" evidence="1">
    <location>
        <begin position="78"/>
        <end position="95"/>
    </location>
</feature>
<feature type="transmembrane region" description="Helical" evidence="1">
    <location>
        <begin position="357"/>
        <end position="376"/>
    </location>
</feature>
<feature type="transmembrane region" description="Helical" evidence="1">
    <location>
        <begin position="324"/>
        <end position="345"/>
    </location>
</feature>
<dbReference type="PANTHER" id="PTHR23523:SF2">
    <property type="entry name" value="2-NITROIMIDAZOLE TRANSPORTER"/>
    <property type="match status" value="1"/>
</dbReference>
<keyword evidence="1" id="KW-0812">Transmembrane</keyword>
<dbReference type="Proteomes" id="UP001500432">
    <property type="component" value="Unassembled WGS sequence"/>
</dbReference>
<dbReference type="RefSeq" id="WP_344300718.1">
    <property type="nucleotide sequence ID" value="NZ_BAAAQW010000010.1"/>
</dbReference>
<dbReference type="PANTHER" id="PTHR23523">
    <property type="match status" value="1"/>
</dbReference>
<gene>
    <name evidence="3" type="ORF">GCM10009849_31420</name>
</gene>
<dbReference type="SUPFAM" id="SSF103473">
    <property type="entry name" value="MFS general substrate transporter"/>
    <property type="match status" value="1"/>
</dbReference>
<proteinExistence type="predicted"/>
<keyword evidence="2" id="KW-0732">Signal</keyword>
<dbReference type="Gene3D" id="1.20.1250.20">
    <property type="entry name" value="MFS general substrate transporter like domains"/>
    <property type="match status" value="2"/>
</dbReference>
<dbReference type="InterPro" id="IPR011701">
    <property type="entry name" value="MFS"/>
</dbReference>
<reference evidence="3 4" key="1">
    <citation type="journal article" date="2019" name="Int. J. Syst. Evol. Microbiol.">
        <title>The Global Catalogue of Microorganisms (GCM) 10K type strain sequencing project: providing services to taxonomists for standard genome sequencing and annotation.</title>
        <authorList>
            <consortium name="The Broad Institute Genomics Platform"/>
            <consortium name="The Broad Institute Genome Sequencing Center for Infectious Disease"/>
            <person name="Wu L."/>
            <person name="Ma J."/>
        </authorList>
    </citation>
    <scope>NUCLEOTIDE SEQUENCE [LARGE SCALE GENOMIC DNA]</scope>
    <source>
        <strain evidence="3 4">JCM 16034</strain>
    </source>
</reference>
<keyword evidence="4" id="KW-1185">Reference proteome</keyword>
<feature type="transmembrane region" description="Helical" evidence="1">
    <location>
        <begin position="388"/>
        <end position="408"/>
    </location>
</feature>
<feature type="transmembrane region" description="Helical" evidence="1">
    <location>
        <begin position="166"/>
        <end position="184"/>
    </location>
</feature>
<feature type="signal peptide" evidence="2">
    <location>
        <begin position="1"/>
        <end position="25"/>
    </location>
</feature>
<sequence>MTSRMSRAAALALLAVGLVSLNARAPLVALGPVLPDIQSGTGLGAAVVGLLTAIPVLCFGLITPAAAWFIGRIGINHALLYFFGGLAAGILLRSYGGAEGALAGTVAIGAAMTIVNVATPLLVGRDFPHRAALMTGLTTAAVNVGTTLASALTAPLAAAVGWQASLASWLAVTAVAAGAWLFVFPPGKDGPRWSDADFPGPLARAAARRRAQAAPTATVPRAKVSPANRRMMWLFTVTFGLHNLGYYAVTLWFPTFLVETRGMTPSEAGLAASLFQVLAIGGPLLVPALAHAFSWGPTRLFALVAACWVALPAGLLAAPGAWLAWAVLGGIAQGGTFTVVFTVVIQRARTLDENRRMTALIQTVGYAVASSGPIVMGGLRAWAGGWTAPLTLILGAVLVMAASGFAAIRTR</sequence>
<feature type="transmembrane region" description="Helical" evidence="1">
    <location>
        <begin position="231"/>
        <end position="253"/>
    </location>
</feature>
<accession>A0ABN3C099</accession>
<feature type="chain" id="PRO_5045671677" evidence="2">
    <location>
        <begin position="26"/>
        <end position="411"/>
    </location>
</feature>
<name>A0ABN3C099_9MICC</name>
<feature type="transmembrane region" description="Helical" evidence="1">
    <location>
        <begin position="300"/>
        <end position="318"/>
    </location>
</feature>
<dbReference type="InterPro" id="IPR036259">
    <property type="entry name" value="MFS_trans_sf"/>
</dbReference>
<organism evidence="3 4">
    <name type="scientific">Sinomonas flava</name>
    <dbReference type="NCBI Taxonomy" id="496857"/>
    <lineage>
        <taxon>Bacteria</taxon>
        <taxon>Bacillati</taxon>
        <taxon>Actinomycetota</taxon>
        <taxon>Actinomycetes</taxon>
        <taxon>Micrococcales</taxon>
        <taxon>Micrococcaceae</taxon>
        <taxon>Sinomonas</taxon>
    </lineage>
</organism>
<keyword evidence="1" id="KW-0472">Membrane</keyword>
<dbReference type="EMBL" id="BAAAQW010000010">
    <property type="protein sequence ID" value="GAA2202545.1"/>
    <property type="molecule type" value="Genomic_DNA"/>
</dbReference>
<feature type="transmembrane region" description="Helical" evidence="1">
    <location>
        <begin position="135"/>
        <end position="160"/>
    </location>
</feature>
<feature type="transmembrane region" description="Helical" evidence="1">
    <location>
        <begin position="273"/>
        <end position="293"/>
    </location>
</feature>
<dbReference type="Pfam" id="PF07690">
    <property type="entry name" value="MFS_1"/>
    <property type="match status" value="1"/>
</dbReference>
<comment type="caution">
    <text evidence="3">The sequence shown here is derived from an EMBL/GenBank/DDBJ whole genome shotgun (WGS) entry which is preliminary data.</text>
</comment>
<evidence type="ECO:0000256" key="2">
    <source>
        <dbReference type="SAM" id="SignalP"/>
    </source>
</evidence>
<dbReference type="InterPro" id="IPR052524">
    <property type="entry name" value="MFS_Cyanate_Porter"/>
</dbReference>
<evidence type="ECO:0000313" key="4">
    <source>
        <dbReference type="Proteomes" id="UP001500432"/>
    </source>
</evidence>
<feature type="transmembrane region" description="Helical" evidence="1">
    <location>
        <begin position="101"/>
        <end position="123"/>
    </location>
</feature>
<evidence type="ECO:0000313" key="3">
    <source>
        <dbReference type="EMBL" id="GAA2202545.1"/>
    </source>
</evidence>
<protein>
    <submittedName>
        <fullName evidence="3">MFS transporter</fullName>
    </submittedName>
</protein>
<feature type="transmembrane region" description="Helical" evidence="1">
    <location>
        <begin position="47"/>
        <end position="71"/>
    </location>
</feature>
<evidence type="ECO:0000256" key="1">
    <source>
        <dbReference type="SAM" id="Phobius"/>
    </source>
</evidence>
<keyword evidence="1" id="KW-1133">Transmembrane helix</keyword>